<feature type="transmembrane region" description="Helical" evidence="11">
    <location>
        <begin position="413"/>
        <end position="434"/>
    </location>
</feature>
<evidence type="ECO:0000256" key="3">
    <source>
        <dbReference type="ARBA" id="ARBA00022475"/>
    </source>
</evidence>
<dbReference type="Proteomes" id="UP000484076">
    <property type="component" value="Unassembled WGS sequence"/>
</dbReference>
<evidence type="ECO:0000256" key="7">
    <source>
        <dbReference type="ARBA" id="ARBA00022989"/>
    </source>
</evidence>
<evidence type="ECO:0000313" key="13">
    <source>
        <dbReference type="Proteomes" id="UP000484076"/>
    </source>
</evidence>
<keyword evidence="6 11" id="KW-0812">Transmembrane</keyword>
<keyword evidence="3" id="KW-1003">Cell membrane</keyword>
<protein>
    <recommendedName>
        <fullName evidence="10">Xylose transport system permease protein XylH</fullName>
    </recommendedName>
</protein>
<keyword evidence="8 11" id="KW-0472">Membrane</keyword>
<feature type="transmembrane region" description="Helical" evidence="11">
    <location>
        <begin position="312"/>
        <end position="332"/>
    </location>
</feature>
<dbReference type="RefSeq" id="WP_152826875.1">
    <property type="nucleotide sequence ID" value="NZ_WHUT02000007.1"/>
</dbReference>
<feature type="transmembrane region" description="Helical" evidence="11">
    <location>
        <begin position="31"/>
        <end position="52"/>
    </location>
</feature>
<evidence type="ECO:0000256" key="9">
    <source>
        <dbReference type="ARBA" id="ARBA00035611"/>
    </source>
</evidence>
<comment type="function">
    <text evidence="9">Part of the binding-protein-dependent transport system for D-xylose. Probably responsible for the translocation of the substrate across the membrane.</text>
</comment>
<feature type="transmembrane region" description="Helical" evidence="11">
    <location>
        <begin position="64"/>
        <end position="85"/>
    </location>
</feature>
<dbReference type="PANTHER" id="PTHR32196">
    <property type="entry name" value="ABC TRANSPORTER PERMEASE PROTEIN YPHD-RELATED-RELATED"/>
    <property type="match status" value="1"/>
</dbReference>
<reference evidence="12" key="1">
    <citation type="submission" date="2020-05" db="EMBL/GenBank/DDBJ databases">
        <title>Fertoebacter nigrum gen. nov., sp. nov., a new member of the family Rhodobacteraceae.</title>
        <authorList>
            <person name="Szuroczki S."/>
            <person name="Abbaszade G."/>
            <person name="Buni D."/>
            <person name="Schumann P."/>
            <person name="Toth E."/>
        </authorList>
    </citation>
    <scope>NUCLEOTIDE SEQUENCE</scope>
    <source>
        <strain evidence="12">RG-N-1a</strain>
    </source>
</reference>
<dbReference type="GO" id="GO:0005886">
    <property type="term" value="C:plasma membrane"/>
    <property type="evidence" value="ECO:0007669"/>
    <property type="project" value="UniProtKB-SubCell"/>
</dbReference>
<dbReference type="GO" id="GO:0022857">
    <property type="term" value="F:transmembrane transporter activity"/>
    <property type="evidence" value="ECO:0007669"/>
    <property type="project" value="InterPro"/>
</dbReference>
<keyword evidence="13" id="KW-1185">Reference proteome</keyword>
<feature type="transmembrane region" description="Helical" evidence="11">
    <location>
        <begin position="279"/>
        <end position="300"/>
    </location>
</feature>
<dbReference type="PANTHER" id="PTHR32196:SF32">
    <property type="entry name" value="XYLOSE TRANSPORT SYSTEM PERMEASE PROTEIN XYLH"/>
    <property type="match status" value="1"/>
</dbReference>
<feature type="transmembrane region" description="Helical" evidence="11">
    <location>
        <begin position="369"/>
        <end position="393"/>
    </location>
</feature>
<organism evidence="12 13">
    <name type="scientific">Fertoeibacter niger</name>
    <dbReference type="NCBI Taxonomy" id="2656921"/>
    <lineage>
        <taxon>Bacteria</taxon>
        <taxon>Pseudomonadati</taxon>
        <taxon>Pseudomonadota</taxon>
        <taxon>Alphaproteobacteria</taxon>
        <taxon>Rhodobacterales</taxon>
        <taxon>Paracoccaceae</taxon>
        <taxon>Fertoeibacter</taxon>
    </lineage>
</organism>
<dbReference type="Pfam" id="PF02653">
    <property type="entry name" value="BPD_transp_2"/>
    <property type="match status" value="1"/>
</dbReference>
<keyword evidence="2" id="KW-0813">Transport</keyword>
<evidence type="ECO:0000256" key="4">
    <source>
        <dbReference type="ARBA" id="ARBA00022519"/>
    </source>
</evidence>
<feature type="transmembrane region" description="Helical" evidence="11">
    <location>
        <begin position="237"/>
        <end position="259"/>
    </location>
</feature>
<feature type="transmembrane region" description="Helical" evidence="11">
    <location>
        <begin position="193"/>
        <end position="217"/>
    </location>
</feature>
<comment type="subcellular location">
    <subcellularLocation>
        <location evidence="1">Cell membrane</location>
        <topology evidence="1">Multi-pass membrane protein</topology>
    </subcellularLocation>
</comment>
<keyword evidence="4" id="KW-0997">Cell inner membrane</keyword>
<gene>
    <name evidence="12" type="ORF">GEU84_013450</name>
</gene>
<name>A0A8X8GW02_9RHOB</name>
<evidence type="ECO:0000256" key="2">
    <source>
        <dbReference type="ARBA" id="ARBA00022448"/>
    </source>
</evidence>
<comment type="caution">
    <text evidence="12">The sequence shown here is derived from an EMBL/GenBank/DDBJ whole genome shotgun (WGS) entry which is preliminary data.</text>
</comment>
<dbReference type="EMBL" id="WHUT02000007">
    <property type="protein sequence ID" value="NUB45399.1"/>
    <property type="molecule type" value="Genomic_DNA"/>
</dbReference>
<dbReference type="InterPro" id="IPR001851">
    <property type="entry name" value="ABC_transp_permease"/>
</dbReference>
<keyword evidence="7 11" id="KW-1133">Transmembrane helix</keyword>
<evidence type="ECO:0000313" key="12">
    <source>
        <dbReference type="EMBL" id="NUB45399.1"/>
    </source>
</evidence>
<feature type="transmembrane region" description="Helical" evidence="11">
    <location>
        <begin position="124"/>
        <end position="142"/>
    </location>
</feature>
<dbReference type="CDD" id="cd06579">
    <property type="entry name" value="TM_PBP1_transp_AraH_like"/>
    <property type="match status" value="1"/>
</dbReference>
<dbReference type="AlphaFoldDB" id="A0A8X8GW02"/>
<keyword evidence="5" id="KW-0762">Sugar transport</keyword>
<feature type="transmembrane region" description="Helical" evidence="11">
    <location>
        <begin position="149"/>
        <end position="173"/>
    </location>
</feature>
<evidence type="ECO:0000256" key="1">
    <source>
        <dbReference type="ARBA" id="ARBA00004651"/>
    </source>
</evidence>
<feature type="transmembrane region" description="Helical" evidence="11">
    <location>
        <begin position="92"/>
        <end position="112"/>
    </location>
</feature>
<evidence type="ECO:0000256" key="10">
    <source>
        <dbReference type="ARBA" id="ARBA00035686"/>
    </source>
</evidence>
<evidence type="ECO:0000256" key="11">
    <source>
        <dbReference type="SAM" id="Phobius"/>
    </source>
</evidence>
<feature type="transmembrane region" description="Helical" evidence="11">
    <location>
        <begin position="338"/>
        <end position="357"/>
    </location>
</feature>
<evidence type="ECO:0000256" key="5">
    <source>
        <dbReference type="ARBA" id="ARBA00022597"/>
    </source>
</evidence>
<sequence length="439" mass="45831">MSQTHTQSANPDAGAGPIARFLRATEIDTRLLGMAGALLLIWMGFHLYSIFVNGNAGFLTPRNMWNLSVQTSSIGIMATGMVLVIVTRNIDLSVGSILGFCAIIMGVIQVYILPDILGLGHPLIWVITAIAGLIVGCLIGAFHGWMIAYVGIPSFIVTLGGLLVWRGAAFLVARGETIAPVDATFALMGGGPYGAIGATGSWIVGLLACAGILWMLISGRAQREKHGFTQRPMWAEVFLGVLGCGLVLGAVMVVNAYPWPRGIVTAYAAANNITVPPEGLFISHGFAIPVLILIGVGILMTILMTRTRFGRYVFAIGGNPEAAALAGINTRWMTVKIFALLGLLTGLSSVVASARLTSATGALGTLDELYVIAAAVIGGTSLAGGVGTVYGAIFGALVMQSLQTGMPFIGVDAGLQQVVVGSVLVLAVFLDILYRRKSK</sequence>
<proteinExistence type="predicted"/>
<evidence type="ECO:0000256" key="6">
    <source>
        <dbReference type="ARBA" id="ARBA00022692"/>
    </source>
</evidence>
<accession>A0A8X8GW02</accession>
<evidence type="ECO:0000256" key="8">
    <source>
        <dbReference type="ARBA" id="ARBA00023136"/>
    </source>
</evidence>